<proteinExistence type="predicted"/>
<evidence type="ECO:0000313" key="2">
    <source>
        <dbReference type="Proteomes" id="UP000010932"/>
    </source>
</evidence>
<sequence length="50" mass="5857">MSVILVDSPEITPIGWDFRKTRARIVSSQTLEPRQHQQYKQILARGFFPN</sequence>
<gene>
    <name evidence="1" type="ORF">O53_3876</name>
</gene>
<organism evidence="1 2">
    <name type="scientific">Microcystis aeruginosa TAIHU98</name>
    <dbReference type="NCBI Taxonomy" id="1134457"/>
    <lineage>
        <taxon>Bacteria</taxon>
        <taxon>Bacillati</taxon>
        <taxon>Cyanobacteriota</taxon>
        <taxon>Cyanophyceae</taxon>
        <taxon>Oscillatoriophycideae</taxon>
        <taxon>Chroococcales</taxon>
        <taxon>Microcystaceae</taxon>
        <taxon>Microcystis</taxon>
    </lineage>
</organism>
<accession>L7E8R0</accession>
<dbReference type="EMBL" id="ANKQ01000002">
    <property type="protein sequence ID" value="ELP55048.1"/>
    <property type="molecule type" value="Genomic_DNA"/>
</dbReference>
<comment type="caution">
    <text evidence="1">The sequence shown here is derived from an EMBL/GenBank/DDBJ whole genome shotgun (WGS) entry which is preliminary data.</text>
</comment>
<evidence type="ECO:0000313" key="1">
    <source>
        <dbReference type="EMBL" id="ELP55048.1"/>
    </source>
</evidence>
<protein>
    <submittedName>
        <fullName evidence="1">Uncharacterized protein</fullName>
    </submittedName>
</protein>
<name>L7E8R0_MICAE</name>
<dbReference type="PATRIC" id="fig|1134457.3.peg.3691"/>
<reference evidence="1 2" key="1">
    <citation type="journal article" date="2013" name="Genome Announc.">
        <title>Whole-Genome Sequence of Microcystis aeruginosa TAIHU98, a Nontoxic Bloom-Forming Strain Isolated from Taihu Lake, China.</title>
        <authorList>
            <person name="Yang C."/>
            <person name="Zhang W."/>
            <person name="Ren M."/>
            <person name="Song L."/>
            <person name="Li T."/>
            <person name="Zhao J."/>
        </authorList>
    </citation>
    <scope>NUCLEOTIDE SEQUENCE [LARGE SCALE GENOMIC DNA]</scope>
    <source>
        <strain evidence="1 2">TAIHU98</strain>
    </source>
</reference>
<dbReference type="Proteomes" id="UP000010932">
    <property type="component" value="Unassembled WGS sequence"/>
</dbReference>
<dbReference type="AlphaFoldDB" id="L7E8R0"/>